<keyword evidence="6" id="KW-0178">Competence</keyword>
<dbReference type="RefSeq" id="WP_389365261.1">
    <property type="nucleotide sequence ID" value="NZ_JBIACK010000025.1"/>
</dbReference>
<keyword evidence="12" id="KW-1185">Reference proteome</keyword>
<evidence type="ECO:0000256" key="6">
    <source>
        <dbReference type="ARBA" id="ARBA00023287"/>
    </source>
</evidence>
<evidence type="ECO:0000256" key="3">
    <source>
        <dbReference type="ARBA" id="ARBA00011901"/>
    </source>
</evidence>
<name>A0ABW6KIQ9_9BACI</name>
<dbReference type="InterPro" id="IPR051206">
    <property type="entry name" value="NAMLAA_amidase_2"/>
</dbReference>
<dbReference type="InterPro" id="IPR002502">
    <property type="entry name" value="Amidase_domain"/>
</dbReference>
<reference evidence="11 12" key="1">
    <citation type="submission" date="2024-08" db="EMBL/GenBank/DDBJ databases">
        <title>Two novel Cytobacillus novel species.</title>
        <authorList>
            <person name="Liu G."/>
        </authorList>
    </citation>
    <scope>NUCLEOTIDE SEQUENCE [LARGE SCALE GENOMIC DNA]</scope>
    <source>
        <strain evidence="11 12">FJAT-54145</strain>
    </source>
</reference>
<keyword evidence="4" id="KW-0378">Hydrolase</keyword>
<dbReference type="EC" id="3.5.1.28" evidence="3"/>
<dbReference type="PANTHER" id="PTHR30417">
    <property type="entry name" value="N-ACETYLMURAMOYL-L-ALANINE AMIDASE AMID"/>
    <property type="match status" value="1"/>
</dbReference>
<proteinExistence type="inferred from homology"/>
<dbReference type="Pfam" id="PF01510">
    <property type="entry name" value="Amidase_2"/>
    <property type="match status" value="1"/>
</dbReference>
<evidence type="ECO:0000256" key="1">
    <source>
        <dbReference type="ARBA" id="ARBA00001561"/>
    </source>
</evidence>
<dbReference type="Gene3D" id="3.40.80.10">
    <property type="entry name" value="Peptidoglycan recognition protein-like"/>
    <property type="match status" value="1"/>
</dbReference>
<comment type="catalytic activity">
    <reaction evidence="1">
        <text>Hydrolyzes the link between N-acetylmuramoyl residues and L-amino acid residues in certain cell-wall glycopeptides.</text>
        <dbReference type="EC" id="3.5.1.28"/>
    </reaction>
</comment>
<dbReference type="SUPFAM" id="SSF55846">
    <property type="entry name" value="N-acetylmuramoyl-L-alanine amidase-like"/>
    <property type="match status" value="1"/>
</dbReference>
<dbReference type="EMBL" id="JBIACK010000025">
    <property type="protein sequence ID" value="MFE8704143.1"/>
    <property type="molecule type" value="Genomic_DNA"/>
</dbReference>
<evidence type="ECO:0000256" key="8">
    <source>
        <dbReference type="ARBA" id="ARBA00030881"/>
    </source>
</evidence>
<evidence type="ECO:0000256" key="2">
    <source>
        <dbReference type="ARBA" id="ARBA00007553"/>
    </source>
</evidence>
<evidence type="ECO:0000313" key="12">
    <source>
        <dbReference type="Proteomes" id="UP001601059"/>
    </source>
</evidence>
<organism evidence="11 12">
    <name type="scientific">Cytobacillus spartinae</name>
    <dbReference type="NCBI Taxonomy" id="3299023"/>
    <lineage>
        <taxon>Bacteria</taxon>
        <taxon>Bacillati</taxon>
        <taxon>Bacillota</taxon>
        <taxon>Bacilli</taxon>
        <taxon>Bacillales</taxon>
        <taxon>Bacillaceae</taxon>
        <taxon>Cytobacillus</taxon>
    </lineage>
</organism>
<keyword evidence="5" id="KW-0749">Sporulation</keyword>
<dbReference type="Proteomes" id="UP001601059">
    <property type="component" value="Unassembled WGS sequence"/>
</dbReference>
<dbReference type="SMART" id="SM00644">
    <property type="entry name" value="Ami_2"/>
    <property type="match status" value="1"/>
</dbReference>
<comment type="caution">
    <text evidence="11">The sequence shown here is derived from an EMBL/GenBank/DDBJ whole genome shotgun (WGS) entry which is preliminary data.</text>
</comment>
<feature type="domain" description="N-acetylmuramoyl-L-alanine amidase" evidence="10">
    <location>
        <begin position="17"/>
        <end position="157"/>
    </location>
</feature>
<dbReference type="PANTHER" id="PTHR30417:SF11">
    <property type="entry name" value="N-ACETYLMURAMOYL-L-ALANINE AMIDASE XLYA"/>
    <property type="match status" value="1"/>
</dbReference>
<evidence type="ECO:0000259" key="10">
    <source>
        <dbReference type="SMART" id="SM00644"/>
    </source>
</evidence>
<comment type="similarity">
    <text evidence="2">Belongs to the N-acetylmuramoyl-L-alanine amidase 2 family.</text>
</comment>
<evidence type="ECO:0000256" key="7">
    <source>
        <dbReference type="ARBA" id="ARBA00023316"/>
    </source>
</evidence>
<keyword evidence="7" id="KW-0961">Cell wall biogenesis/degradation</keyword>
<evidence type="ECO:0000313" key="11">
    <source>
        <dbReference type="EMBL" id="MFE8704143.1"/>
    </source>
</evidence>
<accession>A0ABW6KIQ9</accession>
<dbReference type="InterPro" id="IPR036505">
    <property type="entry name" value="Amidase/PGRP_sf"/>
</dbReference>
<protein>
    <recommendedName>
        <fullName evidence="3">N-acetylmuramoyl-L-alanine amidase</fullName>
        <ecNumber evidence="3">3.5.1.28</ecNumber>
    </recommendedName>
    <alternativeName>
        <fullName evidence="9">Autolysin</fullName>
    </alternativeName>
    <alternativeName>
        <fullName evidence="8">Cell wall hydrolase</fullName>
    </alternativeName>
</protein>
<evidence type="ECO:0000256" key="9">
    <source>
        <dbReference type="ARBA" id="ARBA00032390"/>
    </source>
</evidence>
<dbReference type="CDD" id="cd06583">
    <property type="entry name" value="PGRP"/>
    <property type="match status" value="1"/>
</dbReference>
<evidence type="ECO:0000256" key="5">
    <source>
        <dbReference type="ARBA" id="ARBA00022969"/>
    </source>
</evidence>
<sequence length="228" mass="25713">MVIIQMLIPDDKKPKFNVGGKQVTFPMDPEYITIHETANTAKGANDLAHARLQYNGNRRQASWHLQVDEDSCYQSLPFNEAGIHAGDGVNGKGNRKSIGIEICVNSDGDFEKAIHNASKVVAKLMKQFNIPSHKIVPHKHWSGKNCPARLLNGRWQEFINICIAQRGILEKGVSHVSERPLNEREKEIQAEAVRLGITDGKNPFREVNQMYVWACLIPLAQRIEKLEK</sequence>
<evidence type="ECO:0000256" key="4">
    <source>
        <dbReference type="ARBA" id="ARBA00022801"/>
    </source>
</evidence>
<gene>
    <name evidence="11" type="ORF">ACFYKX_26605</name>
</gene>